<dbReference type="InterPro" id="IPR052701">
    <property type="entry name" value="GAG_Ulvan_Degrading_Sulfatases"/>
</dbReference>
<gene>
    <name evidence="2" type="primary">eptC</name>
    <name evidence="2" type="ORF">Pla133_27200</name>
</gene>
<dbReference type="Gene3D" id="3.40.720.10">
    <property type="entry name" value="Alkaline Phosphatase, subunit A"/>
    <property type="match status" value="1"/>
</dbReference>
<dbReference type="EC" id="2.7.-.-" evidence="2"/>
<sequence length="493" mass="55139">MVARATTALVGAALALGLGSGLWSCGGGEGADASPERPRNVILFVVDTLRADRLGCYGYERDTSPNIDLLAARGTLYENNRSQAPWTVPSMISMMTGLYVTDEEQVLPPNQPTLAELVQESGRTTAAFIGNRVLTTNRGFERGFDHFEYTSRKRALSVFKRFRDWYEANEVELESGDGFFAWLHALDPHHPYEPKEQYDVFEGARPGQSELERRWAREAPRLAELSPNLEPWSLDEAREFIEVESNRYDGEVLASDAAVKQLMEFLHEQGQLEDTLLIFAADHGELLYEYPHYPLELSIKRESNGGLPRGVADMFAVGHRAWYYPELWNTPLILAGPGIPAGQRRTGLSGNLDLWPTILEALEIDTDGLAIDEGALREGRSLVGGPEIERERIYAHGFQTTAVLEAEGLQLIDHAPRRFLLDEDGPRVQELYDLRLAGEIHDRIDEYPADGARMTSQMGAWRSSHQRQVVITVPGTEAQDALRELGYLDELGD</sequence>
<organism evidence="2 3">
    <name type="scientific">Engelhardtia mirabilis</name>
    <dbReference type="NCBI Taxonomy" id="2528011"/>
    <lineage>
        <taxon>Bacteria</taxon>
        <taxon>Pseudomonadati</taxon>
        <taxon>Planctomycetota</taxon>
        <taxon>Planctomycetia</taxon>
        <taxon>Planctomycetia incertae sedis</taxon>
        <taxon>Engelhardtia</taxon>
    </lineage>
</organism>
<dbReference type="InterPro" id="IPR017850">
    <property type="entry name" value="Alkaline_phosphatase_core_sf"/>
</dbReference>
<dbReference type="Pfam" id="PF00884">
    <property type="entry name" value="Sulfatase"/>
    <property type="match status" value="1"/>
</dbReference>
<evidence type="ECO:0000313" key="3">
    <source>
        <dbReference type="Proteomes" id="UP000316921"/>
    </source>
</evidence>
<evidence type="ECO:0000313" key="2">
    <source>
        <dbReference type="EMBL" id="QDU67632.1"/>
    </source>
</evidence>
<dbReference type="AlphaFoldDB" id="A0A518BKY3"/>
<name>A0A518BKY3_9BACT</name>
<dbReference type="CDD" id="cd16148">
    <property type="entry name" value="sulfatase_like"/>
    <property type="match status" value="1"/>
</dbReference>
<dbReference type="EMBL" id="CP036287">
    <property type="protein sequence ID" value="QDU67632.1"/>
    <property type="molecule type" value="Genomic_DNA"/>
</dbReference>
<dbReference type="Proteomes" id="UP000316921">
    <property type="component" value="Chromosome"/>
</dbReference>
<evidence type="ECO:0000259" key="1">
    <source>
        <dbReference type="Pfam" id="PF00884"/>
    </source>
</evidence>
<feature type="domain" description="Sulfatase N-terminal" evidence="1">
    <location>
        <begin position="39"/>
        <end position="363"/>
    </location>
</feature>
<dbReference type="SUPFAM" id="SSF53649">
    <property type="entry name" value="Alkaline phosphatase-like"/>
    <property type="match status" value="1"/>
</dbReference>
<dbReference type="PANTHER" id="PTHR43751">
    <property type="entry name" value="SULFATASE"/>
    <property type="match status" value="1"/>
</dbReference>
<dbReference type="PANTHER" id="PTHR43751:SF3">
    <property type="entry name" value="SULFATASE N-TERMINAL DOMAIN-CONTAINING PROTEIN"/>
    <property type="match status" value="1"/>
</dbReference>
<protein>
    <submittedName>
        <fullName evidence="2">Phosphoethanolamine transferase EptC</fullName>
        <ecNumber evidence="2">2.7.-.-</ecNumber>
    </submittedName>
</protein>
<proteinExistence type="predicted"/>
<keyword evidence="2" id="KW-0808">Transferase</keyword>
<reference evidence="2 3" key="1">
    <citation type="submission" date="2019-02" db="EMBL/GenBank/DDBJ databases">
        <title>Deep-cultivation of Planctomycetes and their phenomic and genomic characterization uncovers novel biology.</title>
        <authorList>
            <person name="Wiegand S."/>
            <person name="Jogler M."/>
            <person name="Boedeker C."/>
            <person name="Pinto D."/>
            <person name="Vollmers J."/>
            <person name="Rivas-Marin E."/>
            <person name="Kohn T."/>
            <person name="Peeters S.H."/>
            <person name="Heuer A."/>
            <person name="Rast P."/>
            <person name="Oberbeckmann S."/>
            <person name="Bunk B."/>
            <person name="Jeske O."/>
            <person name="Meyerdierks A."/>
            <person name="Storesund J.E."/>
            <person name="Kallscheuer N."/>
            <person name="Luecker S."/>
            <person name="Lage O.M."/>
            <person name="Pohl T."/>
            <person name="Merkel B.J."/>
            <person name="Hornburger P."/>
            <person name="Mueller R.-W."/>
            <person name="Bruemmer F."/>
            <person name="Labrenz M."/>
            <person name="Spormann A.M."/>
            <person name="Op den Camp H."/>
            <person name="Overmann J."/>
            <person name="Amann R."/>
            <person name="Jetten M.S.M."/>
            <person name="Mascher T."/>
            <person name="Medema M.H."/>
            <person name="Devos D.P."/>
            <person name="Kaster A.-K."/>
            <person name="Ovreas L."/>
            <person name="Rohde M."/>
            <person name="Galperin M.Y."/>
            <person name="Jogler C."/>
        </authorList>
    </citation>
    <scope>NUCLEOTIDE SEQUENCE [LARGE SCALE GENOMIC DNA]</scope>
    <source>
        <strain evidence="2 3">Pla133</strain>
    </source>
</reference>
<accession>A0A518BKY3</accession>
<dbReference type="GO" id="GO:0016740">
    <property type="term" value="F:transferase activity"/>
    <property type="evidence" value="ECO:0007669"/>
    <property type="project" value="UniProtKB-KW"/>
</dbReference>
<dbReference type="KEGG" id="pbap:Pla133_27200"/>
<dbReference type="InterPro" id="IPR000917">
    <property type="entry name" value="Sulfatase_N"/>
</dbReference>
<keyword evidence="3" id="KW-1185">Reference proteome</keyword>